<sequence length="142" mass="14623">MLDDNQPDLNLAETAPMHLDADVFDGLLDYALDPDAHDVDDSIVPDDAPDDAPADDDLDAISLADDADDPLDDPIDDGHAADAPDDTGAVHPDVDGLDDVPVLPGDPGAGDDVDDLAGIDAADDADVDPSPDMGDADPGMEW</sequence>
<gene>
    <name evidence="2" type="ORF">ACFORJ_10070</name>
</gene>
<dbReference type="EMBL" id="JBHRZN010000003">
    <property type="protein sequence ID" value="MFC3850505.1"/>
    <property type="molecule type" value="Genomic_DNA"/>
</dbReference>
<evidence type="ECO:0000313" key="2">
    <source>
        <dbReference type="EMBL" id="MFC3850505.1"/>
    </source>
</evidence>
<protein>
    <submittedName>
        <fullName evidence="2">Uncharacterized protein</fullName>
    </submittedName>
</protein>
<accession>A0ABV7ZQU9</accession>
<dbReference type="RefSeq" id="WP_290290243.1">
    <property type="nucleotide sequence ID" value="NZ_CP047211.1"/>
</dbReference>
<evidence type="ECO:0000313" key="3">
    <source>
        <dbReference type="Proteomes" id="UP001595751"/>
    </source>
</evidence>
<feature type="region of interest" description="Disordered" evidence="1">
    <location>
        <begin position="35"/>
        <end position="142"/>
    </location>
</feature>
<reference evidence="3" key="1">
    <citation type="journal article" date="2019" name="Int. J. Syst. Evol. Microbiol.">
        <title>The Global Catalogue of Microorganisms (GCM) 10K type strain sequencing project: providing services to taxonomists for standard genome sequencing and annotation.</title>
        <authorList>
            <consortium name="The Broad Institute Genomics Platform"/>
            <consortium name="The Broad Institute Genome Sequencing Center for Infectious Disease"/>
            <person name="Wu L."/>
            <person name="Ma J."/>
        </authorList>
    </citation>
    <scope>NUCLEOTIDE SEQUENCE [LARGE SCALE GENOMIC DNA]</scope>
    <source>
        <strain evidence="3">CCUG 53252</strain>
    </source>
</reference>
<name>A0ABV7ZQU9_9CORY</name>
<comment type="caution">
    <text evidence="2">The sequence shown here is derived from an EMBL/GenBank/DDBJ whole genome shotgun (WGS) entry which is preliminary data.</text>
</comment>
<feature type="compositionally biased region" description="Acidic residues" evidence="1">
    <location>
        <begin position="109"/>
        <end position="142"/>
    </location>
</feature>
<dbReference type="Proteomes" id="UP001595751">
    <property type="component" value="Unassembled WGS sequence"/>
</dbReference>
<organism evidence="2 3">
    <name type="scientific">Corynebacterium hansenii</name>
    <dbReference type="NCBI Taxonomy" id="394964"/>
    <lineage>
        <taxon>Bacteria</taxon>
        <taxon>Bacillati</taxon>
        <taxon>Actinomycetota</taxon>
        <taxon>Actinomycetes</taxon>
        <taxon>Mycobacteriales</taxon>
        <taxon>Corynebacteriaceae</taxon>
        <taxon>Corynebacterium</taxon>
    </lineage>
</organism>
<evidence type="ECO:0000256" key="1">
    <source>
        <dbReference type="SAM" id="MobiDB-lite"/>
    </source>
</evidence>
<feature type="compositionally biased region" description="Acidic residues" evidence="1">
    <location>
        <begin position="41"/>
        <end position="75"/>
    </location>
</feature>
<keyword evidence="3" id="KW-1185">Reference proteome</keyword>
<proteinExistence type="predicted"/>